<proteinExistence type="predicted"/>
<dbReference type="InterPro" id="IPR011260">
    <property type="entry name" value="RNAP_asu_C"/>
</dbReference>
<dbReference type="Gene3D" id="1.10.150.20">
    <property type="entry name" value="5' to 3' exonuclease, C-terminal subdomain"/>
    <property type="match status" value="1"/>
</dbReference>
<evidence type="ECO:0000313" key="3">
    <source>
        <dbReference type="Proteomes" id="UP000051269"/>
    </source>
</evidence>
<feature type="domain" description="RNA polymerase alpha subunit C-terminal" evidence="1">
    <location>
        <begin position="11"/>
        <end position="64"/>
    </location>
</feature>
<evidence type="ECO:0000259" key="1">
    <source>
        <dbReference type="Pfam" id="PF03118"/>
    </source>
</evidence>
<dbReference type="EMBL" id="LIBO01000216">
    <property type="protein sequence ID" value="KRO61755.1"/>
    <property type="molecule type" value="Genomic_DNA"/>
</dbReference>
<dbReference type="Pfam" id="PF03118">
    <property type="entry name" value="RNA_pol_A_CTD"/>
    <property type="match status" value="1"/>
</dbReference>
<dbReference type="Proteomes" id="UP000051269">
    <property type="component" value="Unassembled WGS sequence"/>
</dbReference>
<evidence type="ECO:0000313" key="2">
    <source>
        <dbReference type="EMBL" id="KRO61755.1"/>
    </source>
</evidence>
<dbReference type="GO" id="GO:0003899">
    <property type="term" value="F:DNA-directed RNA polymerase activity"/>
    <property type="evidence" value="ECO:0007669"/>
    <property type="project" value="InterPro"/>
</dbReference>
<dbReference type="AlphaFoldDB" id="A0A0R2RL32"/>
<protein>
    <recommendedName>
        <fullName evidence="1">RNA polymerase alpha subunit C-terminal domain-containing protein</fullName>
    </recommendedName>
</protein>
<organism evidence="2 3">
    <name type="scientific">Verrucomicrobia subdivision 6 bacterium BACL9 MAG-120507-bin52</name>
    <dbReference type="NCBI Taxonomy" id="1655590"/>
    <lineage>
        <taxon>Bacteria</taxon>
        <taxon>Pseudomonadati</taxon>
        <taxon>Verrucomicrobiota</taxon>
        <taxon>Verrucomicrobiia</taxon>
        <taxon>Verrucomicrobiales</taxon>
        <taxon>Verrucomicrobia subdivision 6</taxon>
    </lineage>
</organism>
<dbReference type="SUPFAM" id="SSF47789">
    <property type="entry name" value="C-terminal domain of RNA polymerase alpha subunit"/>
    <property type="match status" value="1"/>
</dbReference>
<sequence length="85" mass="9376">MQRAFTSLDAKELNSLSARAVNVLGRHGIRTREQAHQANVLALLAGERNCGRKTMDEIARWMEEVGEHLASSHGQSSAARDLLHV</sequence>
<dbReference type="GO" id="GO:0006351">
    <property type="term" value="P:DNA-templated transcription"/>
    <property type="evidence" value="ECO:0007669"/>
    <property type="project" value="InterPro"/>
</dbReference>
<accession>A0A0R2RL32</accession>
<dbReference type="GO" id="GO:0003677">
    <property type="term" value="F:DNA binding"/>
    <property type="evidence" value="ECO:0007669"/>
    <property type="project" value="InterPro"/>
</dbReference>
<comment type="caution">
    <text evidence="2">The sequence shown here is derived from an EMBL/GenBank/DDBJ whole genome shotgun (WGS) entry which is preliminary data.</text>
</comment>
<gene>
    <name evidence="2" type="ORF">ABR82_06785</name>
</gene>
<reference evidence="2 3" key="1">
    <citation type="submission" date="2015-10" db="EMBL/GenBank/DDBJ databases">
        <title>Metagenome-Assembled Genomes uncover a global brackish microbiome.</title>
        <authorList>
            <person name="Hugerth L.W."/>
            <person name="Larsson J."/>
            <person name="Alneberg J."/>
            <person name="Lindh M.V."/>
            <person name="Legrand C."/>
            <person name="Pinhassi J."/>
            <person name="Andersson A.F."/>
        </authorList>
    </citation>
    <scope>NUCLEOTIDE SEQUENCE [LARGE SCALE GENOMIC DNA]</scope>
    <source>
        <strain evidence="2">BACL18 MAG-120507-bin52</strain>
    </source>
</reference>
<name>A0A0R2RL32_9BACT</name>